<sequence length="96" mass="11246">MRSLPQSMHDRARRLAEVHPLATVAELLRVHPSQVTRMKKRRWIAPPDGRPVRTMPSDFAIQAGHMNQRELVDHYGAGSHTIVRWCRELRERRVHP</sequence>
<evidence type="ECO:0000313" key="1">
    <source>
        <dbReference type="EMBL" id="AYO76414.1"/>
    </source>
</evidence>
<proteinExistence type="predicted"/>
<protein>
    <submittedName>
        <fullName evidence="1">Uncharacterized protein</fullName>
    </submittedName>
</protein>
<dbReference type="EMBL" id="CP033230">
    <property type="protein sequence ID" value="AYO76414.1"/>
    <property type="molecule type" value="Genomic_DNA"/>
</dbReference>
<dbReference type="AlphaFoldDB" id="A0A3G2UPH9"/>
<name>A0A3G2UPH9_SPHYA</name>
<dbReference type="Proteomes" id="UP000280708">
    <property type="component" value="Chromosome"/>
</dbReference>
<accession>A0A3G2UPH9</accession>
<reference evidence="1 2" key="1">
    <citation type="submission" date="2018-10" db="EMBL/GenBank/DDBJ databases">
        <title>Characterization and genome analysis of a novel bacterium Sphingobium yanoikuyae SJTF8 capable of degrading PAHs.</title>
        <authorList>
            <person name="Yin C."/>
            <person name="Xiong W."/>
            <person name="Liang R."/>
        </authorList>
    </citation>
    <scope>NUCLEOTIDE SEQUENCE [LARGE SCALE GENOMIC DNA]</scope>
    <source>
        <strain evidence="1 2">SJTF8</strain>
    </source>
</reference>
<organism evidence="1 2">
    <name type="scientific">Sphingobium yanoikuyae</name>
    <name type="common">Sphingomonas yanoikuyae</name>
    <dbReference type="NCBI Taxonomy" id="13690"/>
    <lineage>
        <taxon>Bacteria</taxon>
        <taxon>Pseudomonadati</taxon>
        <taxon>Pseudomonadota</taxon>
        <taxon>Alphaproteobacteria</taxon>
        <taxon>Sphingomonadales</taxon>
        <taxon>Sphingomonadaceae</taxon>
        <taxon>Sphingobium</taxon>
    </lineage>
</organism>
<evidence type="ECO:0000313" key="2">
    <source>
        <dbReference type="Proteomes" id="UP000280708"/>
    </source>
</evidence>
<gene>
    <name evidence="1" type="ORF">EBF16_05335</name>
</gene>